<dbReference type="Proteomes" id="UP000789595">
    <property type="component" value="Unassembled WGS sequence"/>
</dbReference>
<evidence type="ECO:0000256" key="1">
    <source>
        <dbReference type="SAM" id="SignalP"/>
    </source>
</evidence>
<protein>
    <recommendedName>
        <fullName evidence="4">Fatty acid desaturase domain-containing protein</fullName>
    </recommendedName>
</protein>
<name>A0A8J2S6H7_9STRA</name>
<accession>A0A8J2S6H7</accession>
<sequence length="344" mass="38101">MTSIRRTAVAALLLATTTAFVSKPVSKPQLRPARQPTRVAPSAALPQVVATAVAAIPKAVCALKLPTIRQLAAAPALYALMSINEYFTHKYYQHAEFNTSPWFQWLARTFVYGPLGKKVPKTRGGGHVEHHAETLDDMTLKTDAKWRSTKVAKSLDDDLYRGTAFTWTVTGIMTFQMLWTTIPTFWLMGYKLKHTFMCLAPGMLLHAAVWNALHPNMHSLPDIPISDGVPSSWLAWARSSRFFKFLYVNHEGHHVIGGKGNYNVCCPLTDHLVGTFIPEAQWRPRARSTYASWHGEELSVEQQIKNHVARESFGLGEVKIAPGAKKGDGGGAEGWVEKAEVVLA</sequence>
<evidence type="ECO:0000313" key="2">
    <source>
        <dbReference type="EMBL" id="CAH0363996.1"/>
    </source>
</evidence>
<proteinExistence type="predicted"/>
<dbReference type="OrthoDB" id="198967at2759"/>
<keyword evidence="3" id="KW-1185">Reference proteome</keyword>
<feature type="chain" id="PRO_5035202854" description="Fatty acid desaturase domain-containing protein" evidence="1">
    <location>
        <begin position="20"/>
        <end position="344"/>
    </location>
</feature>
<gene>
    <name evidence="2" type="ORF">PECAL_1P03430</name>
</gene>
<reference evidence="2" key="1">
    <citation type="submission" date="2021-11" db="EMBL/GenBank/DDBJ databases">
        <authorList>
            <consortium name="Genoscope - CEA"/>
            <person name="William W."/>
        </authorList>
    </citation>
    <scope>NUCLEOTIDE SEQUENCE</scope>
</reference>
<evidence type="ECO:0008006" key="4">
    <source>
        <dbReference type="Google" id="ProtNLM"/>
    </source>
</evidence>
<keyword evidence="1" id="KW-0732">Signal</keyword>
<dbReference type="EMBL" id="CAKKNE010000001">
    <property type="protein sequence ID" value="CAH0363996.1"/>
    <property type="molecule type" value="Genomic_DNA"/>
</dbReference>
<feature type="signal peptide" evidence="1">
    <location>
        <begin position="1"/>
        <end position="19"/>
    </location>
</feature>
<evidence type="ECO:0000313" key="3">
    <source>
        <dbReference type="Proteomes" id="UP000789595"/>
    </source>
</evidence>
<dbReference type="AlphaFoldDB" id="A0A8J2S6H7"/>
<comment type="caution">
    <text evidence="2">The sequence shown here is derived from an EMBL/GenBank/DDBJ whole genome shotgun (WGS) entry which is preliminary data.</text>
</comment>
<organism evidence="2 3">
    <name type="scientific">Pelagomonas calceolata</name>
    <dbReference type="NCBI Taxonomy" id="35677"/>
    <lineage>
        <taxon>Eukaryota</taxon>
        <taxon>Sar</taxon>
        <taxon>Stramenopiles</taxon>
        <taxon>Ochrophyta</taxon>
        <taxon>Pelagophyceae</taxon>
        <taxon>Pelagomonadales</taxon>
        <taxon>Pelagomonadaceae</taxon>
        <taxon>Pelagomonas</taxon>
    </lineage>
</organism>